<evidence type="ECO:0000313" key="3">
    <source>
        <dbReference type="Proteomes" id="UP000191691"/>
    </source>
</evidence>
<comment type="caution">
    <text evidence="2">The sequence shown here is derived from an EMBL/GenBank/DDBJ whole genome shotgun (WGS) entry which is preliminary data.</text>
</comment>
<sequence>MMREAPPEEPIPETTQEAATEPNDHRQATAQVNGYREATVPVSVHREAPLSDDNSSSDRGAEISQPEINNNAGNPDPRRDLYHPPSISTSLHNALVENHGNPQSFLRAIHSTSTGPTSGLTGAFFRLQHNCQDIQPDGTRELYLQFYSLHRRLELRNIFLLAKELGYHTGKKWCRNACQQLAAKIKSKHPALQADSLLEEYVRLGCAYNKWAEELGGPGFLLVLPLTITEYQ</sequence>
<keyword evidence="3" id="KW-1185">Reference proteome</keyword>
<gene>
    <name evidence="2" type="ORF">PENNAL_c0246G10472</name>
</gene>
<evidence type="ECO:0000313" key="2">
    <source>
        <dbReference type="EMBL" id="OQE63241.1"/>
    </source>
</evidence>
<feature type="region of interest" description="Disordered" evidence="1">
    <location>
        <begin position="1"/>
        <end position="87"/>
    </location>
</feature>
<name>A0A1V6WJZ3_PENNA</name>
<proteinExistence type="predicted"/>
<evidence type="ECO:0000256" key="1">
    <source>
        <dbReference type="SAM" id="MobiDB-lite"/>
    </source>
</evidence>
<organism evidence="2 3">
    <name type="scientific">Penicillium nalgiovense</name>
    <dbReference type="NCBI Taxonomy" id="60175"/>
    <lineage>
        <taxon>Eukaryota</taxon>
        <taxon>Fungi</taxon>
        <taxon>Dikarya</taxon>
        <taxon>Ascomycota</taxon>
        <taxon>Pezizomycotina</taxon>
        <taxon>Eurotiomycetes</taxon>
        <taxon>Eurotiomycetidae</taxon>
        <taxon>Eurotiales</taxon>
        <taxon>Aspergillaceae</taxon>
        <taxon>Penicillium</taxon>
    </lineage>
</organism>
<reference evidence="3" key="1">
    <citation type="journal article" date="2017" name="Nat. Microbiol.">
        <title>Global analysis of biosynthetic gene clusters reveals vast potential of secondary metabolite production in Penicillium species.</title>
        <authorList>
            <person name="Nielsen J.C."/>
            <person name="Grijseels S."/>
            <person name="Prigent S."/>
            <person name="Ji B."/>
            <person name="Dainat J."/>
            <person name="Nielsen K.F."/>
            <person name="Frisvad J.C."/>
            <person name="Workman M."/>
            <person name="Nielsen J."/>
        </authorList>
    </citation>
    <scope>NUCLEOTIDE SEQUENCE [LARGE SCALE GENOMIC DNA]</scope>
    <source>
        <strain evidence="3">IBT 13039</strain>
    </source>
</reference>
<dbReference type="EMBL" id="MOOB01000246">
    <property type="protein sequence ID" value="OQE63241.1"/>
    <property type="molecule type" value="Genomic_DNA"/>
</dbReference>
<protein>
    <submittedName>
        <fullName evidence="2">Uncharacterized protein</fullName>
    </submittedName>
</protein>
<feature type="compositionally biased region" description="Low complexity" evidence="1">
    <location>
        <begin position="12"/>
        <end position="21"/>
    </location>
</feature>
<dbReference type="AlphaFoldDB" id="A0A1V6WJZ3"/>
<accession>A0A1V6WJZ3</accession>
<dbReference type="Proteomes" id="UP000191691">
    <property type="component" value="Unassembled WGS sequence"/>
</dbReference>